<sequence>MLRTCAVTVRYGTKEDDFEKLSTTIGGLLSFNNFLSASEKREKSLEFTSLALGDPDKMGILFVITIDPNIFTTPFASVGDLGYFKDKAEILFSMHSVFRIGTVKPMSDKNNLYCEVQLQLTADDDPQLRVLTERMESEVKGDKGWERLGRILLNIGQLDKAEELYTMLLEQTWDESDRAYYYYHLGCLKRAQGDYKMAIEYYEKAFEIYQKTLPSNHPDLATSYHSIDSVYRNMGEYSKALTYFQRALNIRQHALPANHPHIKT</sequence>
<evidence type="ECO:0000256" key="2">
    <source>
        <dbReference type="ARBA" id="ARBA00022803"/>
    </source>
</evidence>
<evidence type="ECO:0000313" key="4">
    <source>
        <dbReference type="EMBL" id="CAF1362822.1"/>
    </source>
</evidence>
<dbReference type="InterPro" id="IPR019734">
    <property type="entry name" value="TPR_rpt"/>
</dbReference>
<dbReference type="PANTHER" id="PTHR45641">
    <property type="entry name" value="TETRATRICOPEPTIDE REPEAT PROTEIN (AFU_ORTHOLOGUE AFUA_6G03870)"/>
    <property type="match status" value="1"/>
</dbReference>
<dbReference type="AlphaFoldDB" id="A0A815I907"/>
<keyword evidence="5" id="KW-1185">Reference proteome</keyword>
<feature type="repeat" description="TPR" evidence="3">
    <location>
        <begin position="179"/>
        <end position="212"/>
    </location>
</feature>
<dbReference type="Pfam" id="PF13176">
    <property type="entry name" value="TPR_7"/>
    <property type="match status" value="1"/>
</dbReference>
<evidence type="ECO:0000313" key="5">
    <source>
        <dbReference type="Proteomes" id="UP000663828"/>
    </source>
</evidence>
<keyword evidence="1" id="KW-0677">Repeat</keyword>
<protein>
    <recommendedName>
        <fullName evidence="6">Kinesin light chain</fullName>
    </recommendedName>
</protein>
<dbReference type="SUPFAM" id="SSF48452">
    <property type="entry name" value="TPR-like"/>
    <property type="match status" value="1"/>
</dbReference>
<accession>A0A815I907</accession>
<dbReference type="PROSITE" id="PS50293">
    <property type="entry name" value="TPR_REGION"/>
    <property type="match status" value="1"/>
</dbReference>
<dbReference type="InterPro" id="IPR011990">
    <property type="entry name" value="TPR-like_helical_dom_sf"/>
</dbReference>
<dbReference type="SUPFAM" id="SSF56399">
    <property type="entry name" value="ADP-ribosylation"/>
    <property type="match status" value="1"/>
</dbReference>
<comment type="caution">
    <text evidence="4">The sequence shown here is derived from an EMBL/GenBank/DDBJ whole genome shotgun (WGS) entry which is preliminary data.</text>
</comment>
<dbReference type="EMBL" id="CAJNOR010002970">
    <property type="protein sequence ID" value="CAF1362822.1"/>
    <property type="molecule type" value="Genomic_DNA"/>
</dbReference>
<dbReference type="Pfam" id="PF13424">
    <property type="entry name" value="TPR_12"/>
    <property type="match status" value="1"/>
</dbReference>
<feature type="non-terminal residue" evidence="4">
    <location>
        <position position="1"/>
    </location>
</feature>
<evidence type="ECO:0000256" key="1">
    <source>
        <dbReference type="ARBA" id="ARBA00022737"/>
    </source>
</evidence>
<name>A0A815I907_ADIRI</name>
<keyword evidence="2 3" id="KW-0802">TPR repeat</keyword>
<dbReference type="Gene3D" id="3.90.176.10">
    <property type="entry name" value="Toxin ADP-ribosyltransferase, Chain A, domain 1"/>
    <property type="match status" value="1"/>
</dbReference>
<reference evidence="4" key="1">
    <citation type="submission" date="2021-02" db="EMBL/GenBank/DDBJ databases">
        <authorList>
            <person name="Nowell W R."/>
        </authorList>
    </citation>
    <scope>NUCLEOTIDE SEQUENCE</scope>
</reference>
<evidence type="ECO:0000256" key="3">
    <source>
        <dbReference type="PROSITE-ProRule" id="PRU00339"/>
    </source>
</evidence>
<dbReference type="PROSITE" id="PS51996">
    <property type="entry name" value="TR_MART"/>
    <property type="match status" value="1"/>
</dbReference>
<dbReference type="SMART" id="SM00028">
    <property type="entry name" value="TPR"/>
    <property type="match status" value="3"/>
</dbReference>
<organism evidence="4 5">
    <name type="scientific">Adineta ricciae</name>
    <name type="common">Rotifer</name>
    <dbReference type="NCBI Taxonomy" id="249248"/>
    <lineage>
        <taxon>Eukaryota</taxon>
        <taxon>Metazoa</taxon>
        <taxon>Spiralia</taxon>
        <taxon>Gnathifera</taxon>
        <taxon>Rotifera</taxon>
        <taxon>Eurotatoria</taxon>
        <taxon>Bdelloidea</taxon>
        <taxon>Adinetida</taxon>
        <taxon>Adinetidae</taxon>
        <taxon>Adineta</taxon>
    </lineage>
</organism>
<dbReference type="Gene3D" id="1.25.40.10">
    <property type="entry name" value="Tetratricopeptide repeat domain"/>
    <property type="match status" value="1"/>
</dbReference>
<gene>
    <name evidence="4" type="ORF">XAT740_LOCUS32110</name>
</gene>
<dbReference type="Proteomes" id="UP000663828">
    <property type="component" value="Unassembled WGS sequence"/>
</dbReference>
<dbReference type="PROSITE" id="PS50005">
    <property type="entry name" value="TPR"/>
    <property type="match status" value="2"/>
</dbReference>
<dbReference type="PANTHER" id="PTHR45641:SF19">
    <property type="entry name" value="NEPHROCYSTIN-3"/>
    <property type="match status" value="1"/>
</dbReference>
<evidence type="ECO:0008006" key="6">
    <source>
        <dbReference type="Google" id="ProtNLM"/>
    </source>
</evidence>
<feature type="repeat" description="TPR" evidence="3">
    <location>
        <begin position="221"/>
        <end position="254"/>
    </location>
</feature>
<proteinExistence type="predicted"/>